<keyword evidence="1 2" id="KW-0694">RNA-binding</keyword>
<name>A0A3S4ZYG0_9PLAT</name>
<dbReference type="InterPro" id="IPR012677">
    <property type="entry name" value="Nucleotide-bd_a/b_plait_sf"/>
</dbReference>
<dbReference type="InterPro" id="IPR000504">
    <property type="entry name" value="RRM_dom"/>
</dbReference>
<dbReference type="InterPro" id="IPR050374">
    <property type="entry name" value="RRT5_SRSF_SR"/>
</dbReference>
<evidence type="ECO:0000256" key="3">
    <source>
        <dbReference type="SAM" id="MobiDB-lite"/>
    </source>
</evidence>
<feature type="compositionally biased region" description="Basic and acidic residues" evidence="3">
    <location>
        <begin position="83"/>
        <end position="92"/>
    </location>
</feature>
<keyword evidence="6" id="KW-1185">Reference proteome</keyword>
<dbReference type="GO" id="GO:0005737">
    <property type="term" value="C:cytoplasm"/>
    <property type="evidence" value="ECO:0007669"/>
    <property type="project" value="TreeGrafter"/>
</dbReference>
<reference evidence="5" key="1">
    <citation type="submission" date="2018-11" db="EMBL/GenBank/DDBJ databases">
        <authorList>
            <consortium name="Pathogen Informatics"/>
        </authorList>
    </citation>
    <scope>NUCLEOTIDE SEQUENCE</scope>
</reference>
<comment type="caution">
    <text evidence="5">The sequence shown here is derived from an EMBL/GenBank/DDBJ whole genome shotgun (WGS) entry which is preliminary data.</text>
</comment>
<gene>
    <name evidence="5" type="ORF">PXEA_LOCUS803</name>
</gene>
<feature type="region of interest" description="Disordered" evidence="3">
    <location>
        <begin position="71"/>
        <end position="92"/>
    </location>
</feature>
<dbReference type="PROSITE" id="PS50102">
    <property type="entry name" value="RRM"/>
    <property type="match status" value="1"/>
</dbReference>
<organism evidence="5 6">
    <name type="scientific">Protopolystoma xenopodis</name>
    <dbReference type="NCBI Taxonomy" id="117903"/>
    <lineage>
        <taxon>Eukaryota</taxon>
        <taxon>Metazoa</taxon>
        <taxon>Spiralia</taxon>
        <taxon>Lophotrochozoa</taxon>
        <taxon>Platyhelminthes</taxon>
        <taxon>Monogenea</taxon>
        <taxon>Polyopisthocotylea</taxon>
        <taxon>Polystomatidea</taxon>
        <taxon>Polystomatidae</taxon>
        <taxon>Protopolystoma</taxon>
    </lineage>
</organism>
<dbReference type="GO" id="GO:0005634">
    <property type="term" value="C:nucleus"/>
    <property type="evidence" value="ECO:0007669"/>
    <property type="project" value="TreeGrafter"/>
</dbReference>
<dbReference type="PANTHER" id="PTHR23003">
    <property type="entry name" value="RNA RECOGNITION MOTIF RRM DOMAIN CONTAINING PROTEIN"/>
    <property type="match status" value="1"/>
</dbReference>
<evidence type="ECO:0000313" key="6">
    <source>
        <dbReference type="Proteomes" id="UP000784294"/>
    </source>
</evidence>
<dbReference type="PANTHER" id="PTHR23003:SF51">
    <property type="entry name" value="SERINE-ARGININE PROTEIN 55"/>
    <property type="match status" value="1"/>
</dbReference>
<dbReference type="OrthoDB" id="1099063at2759"/>
<evidence type="ECO:0000256" key="2">
    <source>
        <dbReference type="PROSITE-ProRule" id="PRU00176"/>
    </source>
</evidence>
<dbReference type="GO" id="GO:0003729">
    <property type="term" value="F:mRNA binding"/>
    <property type="evidence" value="ECO:0007669"/>
    <property type="project" value="TreeGrafter"/>
</dbReference>
<dbReference type="InterPro" id="IPR035979">
    <property type="entry name" value="RBD_domain_sf"/>
</dbReference>
<feature type="region of interest" description="Disordered" evidence="3">
    <location>
        <begin position="198"/>
        <end position="282"/>
    </location>
</feature>
<feature type="compositionally biased region" description="Basic and acidic residues" evidence="3">
    <location>
        <begin position="256"/>
        <end position="281"/>
    </location>
</feature>
<sequence>MSRVYIGRLPPRCSERDIERFFKGYGRLRDIVLKNGYGFVEFDNDKDADDAVYDLHGRDLRGERIIVEHARLPPGSRGGSRRSGRDRYGPPTRTEYRAIVENLSSRVSWQVSASFIIISSDATNSLHLLIDCLVFRDPSMFVGRVGVVGSVGDRKLTGGTYPFVPIVEFSSSNDLKHAIERFDGYELYGRRLKVYEDRPRRRSTGSRSTSRSRRSSRRSRSRRTRTRSHSRSRSSRRSRSRSNSRVERRRRSGSSRKSDLSRDGHRDSSRSKSRSKSDSKCRTLVALAEMGTSATSLTPKNGRDLIPLRALLPVIIPDLGRSIAHVQLPIQDHTPCLLTGAVRALSTETDLSMMTGIEEAAVIERTMMIMAGFRRFVIWFMLLGPVFYVRPHLSVINDESLVVMLSDWRMVAYAVRTILRQRIWHISNYCQVEIQGLLSDLDLVKPAFQADYVRIILALQDRSNEVSA</sequence>
<feature type="compositionally biased region" description="Basic residues" evidence="3">
    <location>
        <begin position="200"/>
        <end position="254"/>
    </location>
</feature>
<evidence type="ECO:0000256" key="1">
    <source>
        <dbReference type="ARBA" id="ARBA00022884"/>
    </source>
</evidence>
<evidence type="ECO:0000313" key="5">
    <source>
        <dbReference type="EMBL" id="VEL07363.1"/>
    </source>
</evidence>
<dbReference type="CDD" id="cd12337">
    <property type="entry name" value="RRM1_SRSF4_like"/>
    <property type="match status" value="1"/>
</dbReference>
<feature type="domain" description="RRM" evidence="4">
    <location>
        <begin position="2"/>
        <end position="72"/>
    </location>
</feature>
<dbReference type="AlphaFoldDB" id="A0A3S4ZYG0"/>
<dbReference type="EMBL" id="CAAALY010001559">
    <property type="protein sequence ID" value="VEL07363.1"/>
    <property type="molecule type" value="Genomic_DNA"/>
</dbReference>
<protein>
    <recommendedName>
        <fullName evidence="4">RRM domain-containing protein</fullName>
    </recommendedName>
</protein>
<proteinExistence type="predicted"/>
<evidence type="ECO:0000259" key="4">
    <source>
        <dbReference type="PROSITE" id="PS50102"/>
    </source>
</evidence>
<dbReference type="SMART" id="SM00360">
    <property type="entry name" value="RRM"/>
    <property type="match status" value="1"/>
</dbReference>
<dbReference type="SUPFAM" id="SSF54928">
    <property type="entry name" value="RNA-binding domain, RBD"/>
    <property type="match status" value="2"/>
</dbReference>
<dbReference type="Proteomes" id="UP000784294">
    <property type="component" value="Unassembled WGS sequence"/>
</dbReference>
<accession>A0A3S4ZYG0</accession>
<dbReference type="Gene3D" id="3.30.70.330">
    <property type="match status" value="2"/>
</dbReference>
<dbReference type="Pfam" id="PF00076">
    <property type="entry name" value="RRM_1"/>
    <property type="match status" value="1"/>
</dbReference>